<dbReference type="AlphaFoldDB" id="A0A450WB70"/>
<evidence type="ECO:0000313" key="1">
    <source>
        <dbReference type="EMBL" id="VFK14280.1"/>
    </source>
</evidence>
<name>A0A450WB70_9GAMM</name>
<proteinExistence type="predicted"/>
<dbReference type="EMBL" id="CAADFK010000059">
    <property type="protein sequence ID" value="VFK14280.1"/>
    <property type="molecule type" value="Genomic_DNA"/>
</dbReference>
<accession>A0A450WB70</accession>
<protein>
    <submittedName>
        <fullName evidence="1">Uncharacterized protein</fullName>
    </submittedName>
</protein>
<gene>
    <name evidence="1" type="ORF">BECKLPF1236B_GA0070989_105912</name>
</gene>
<sequence>MVDGASLIHPTAPNRGCCFIVTRQSRNRKGLCGLQLRVGNALYGGRSLQAAENFLRVLSKIFQITDYTAFFTKISKSTPVVISKRPSMEEVQTVNGNSYHAPSEK</sequence>
<organism evidence="1">
    <name type="scientific">Candidatus Kentrum sp. LPFa</name>
    <dbReference type="NCBI Taxonomy" id="2126335"/>
    <lineage>
        <taxon>Bacteria</taxon>
        <taxon>Pseudomonadati</taxon>
        <taxon>Pseudomonadota</taxon>
        <taxon>Gammaproteobacteria</taxon>
        <taxon>Candidatus Kentrum</taxon>
    </lineage>
</organism>
<reference evidence="1" key="1">
    <citation type="submission" date="2019-02" db="EMBL/GenBank/DDBJ databases">
        <authorList>
            <person name="Gruber-Vodicka R. H."/>
            <person name="Seah K. B. B."/>
        </authorList>
    </citation>
    <scope>NUCLEOTIDE SEQUENCE</scope>
    <source>
        <strain evidence="1">BECK_S313</strain>
    </source>
</reference>